<dbReference type="InterPro" id="IPR006016">
    <property type="entry name" value="UspA"/>
</dbReference>
<evidence type="ECO:0000256" key="1">
    <source>
        <dbReference type="SAM" id="MobiDB-lite"/>
    </source>
</evidence>
<sequence>MTLTSILIAIDSVPGSRPVVQAASELALRTGASLKALFIEDDNWYKASRVSFAYQVSSITGELMPFDEAEMLKQGRAHSSLLERMIVNHSRELNIRCHYRTARGPVIRELMEAARDQDLIVIGRNRDPDGSRRKLGGTARFLAENCTVPVLVWNGGATWPGIITGMIEPGTEGENVKRWMQFLGNCLNRETVTLHQNLTELSKTEKTKRLRDKNHLLVAERHRDEDGTPHPDLEQLPNSVLLV</sequence>
<dbReference type="EMBL" id="QGGB01000006">
    <property type="protein sequence ID" value="PWN06503.1"/>
    <property type="molecule type" value="Genomic_DNA"/>
</dbReference>
<feature type="region of interest" description="Disordered" evidence="1">
    <location>
        <begin position="220"/>
        <end position="243"/>
    </location>
</feature>
<feature type="domain" description="UspA" evidence="2">
    <location>
        <begin position="5"/>
        <end position="152"/>
    </location>
</feature>
<dbReference type="CDD" id="cd00293">
    <property type="entry name" value="USP-like"/>
    <property type="match status" value="1"/>
</dbReference>
<protein>
    <recommendedName>
        <fullName evidence="2">UspA domain-containing protein</fullName>
    </recommendedName>
</protein>
<proteinExistence type="predicted"/>
<name>A0A316TPG5_9BACT</name>
<evidence type="ECO:0000259" key="2">
    <source>
        <dbReference type="Pfam" id="PF00582"/>
    </source>
</evidence>
<dbReference type="RefSeq" id="WP_109646618.1">
    <property type="nucleotide sequence ID" value="NZ_QGGB01000006.1"/>
</dbReference>
<dbReference type="Gene3D" id="3.40.50.12370">
    <property type="match status" value="1"/>
</dbReference>
<keyword evidence="4" id="KW-1185">Reference proteome</keyword>
<feature type="compositionally biased region" description="Basic and acidic residues" evidence="1">
    <location>
        <begin position="220"/>
        <end position="233"/>
    </location>
</feature>
<evidence type="ECO:0000313" key="4">
    <source>
        <dbReference type="Proteomes" id="UP000245533"/>
    </source>
</evidence>
<evidence type="ECO:0000313" key="3">
    <source>
        <dbReference type="EMBL" id="PWN06503.1"/>
    </source>
</evidence>
<dbReference type="OrthoDB" id="6361295at2"/>
<dbReference type="Proteomes" id="UP000245533">
    <property type="component" value="Unassembled WGS sequence"/>
</dbReference>
<reference evidence="3 4" key="1">
    <citation type="submission" date="2018-05" db="EMBL/GenBank/DDBJ databases">
        <title>Rhodohalobacter halophilus gen. nov., sp. nov., a moderately halophilic member of the family Balneolaceae.</title>
        <authorList>
            <person name="Liu Z.-W."/>
        </authorList>
    </citation>
    <scope>NUCLEOTIDE SEQUENCE [LARGE SCALE GENOMIC DNA]</scope>
    <source>
        <strain evidence="3 4">8A47</strain>
    </source>
</reference>
<dbReference type="SUPFAM" id="SSF52402">
    <property type="entry name" value="Adenine nucleotide alpha hydrolases-like"/>
    <property type="match status" value="1"/>
</dbReference>
<accession>A0A316TPG5</accession>
<comment type="caution">
    <text evidence="3">The sequence shown here is derived from an EMBL/GenBank/DDBJ whole genome shotgun (WGS) entry which is preliminary data.</text>
</comment>
<gene>
    <name evidence="3" type="ORF">DDZ15_08250</name>
</gene>
<dbReference type="AlphaFoldDB" id="A0A316TPG5"/>
<dbReference type="Pfam" id="PF00582">
    <property type="entry name" value="Usp"/>
    <property type="match status" value="1"/>
</dbReference>
<organism evidence="3 4">
    <name type="scientific">Rhodohalobacter mucosus</name>
    <dbReference type="NCBI Taxonomy" id="2079485"/>
    <lineage>
        <taxon>Bacteria</taxon>
        <taxon>Pseudomonadati</taxon>
        <taxon>Balneolota</taxon>
        <taxon>Balneolia</taxon>
        <taxon>Balneolales</taxon>
        <taxon>Balneolaceae</taxon>
        <taxon>Rhodohalobacter</taxon>
    </lineage>
</organism>